<name>A0A382F1A8_9ZZZZ</name>
<sequence length="243" mass="29376">MKWQLKVPKEIRANAVKEVVSNYKTAFSLLKNKKIKYFKMKYHKKKKDHRYLILSKNGVSKIDNTHIKIHPRTFGKNPLKIRKDKAFKNVTKLLDGIKVRNNYIFLPVEIEVQNHTRAKYDICALDPGVKTFQTMFSNEEVIKFGDQSKILKMYELIDYYKSIQTKAKKYLKNKLRKRILFLNEKIKNKVNEIHWKTINYLTNNYNNILLPEFETQKMTNNLHRKVNRKMMFWSHYKFKQRLI</sequence>
<organism evidence="1">
    <name type="scientific">marine metagenome</name>
    <dbReference type="NCBI Taxonomy" id="408172"/>
    <lineage>
        <taxon>unclassified sequences</taxon>
        <taxon>metagenomes</taxon>
        <taxon>ecological metagenomes</taxon>
    </lineage>
</organism>
<accession>A0A382F1A8</accession>
<dbReference type="InterPro" id="IPR051491">
    <property type="entry name" value="Recombinase/Transposase-rel"/>
</dbReference>
<feature type="non-terminal residue" evidence="1">
    <location>
        <position position="243"/>
    </location>
</feature>
<gene>
    <name evidence="1" type="ORF">METZ01_LOCUS209276</name>
</gene>
<dbReference type="EMBL" id="UINC01047306">
    <property type="protein sequence ID" value="SVB56422.1"/>
    <property type="molecule type" value="Genomic_DNA"/>
</dbReference>
<evidence type="ECO:0000313" key="1">
    <source>
        <dbReference type="EMBL" id="SVB56422.1"/>
    </source>
</evidence>
<proteinExistence type="predicted"/>
<reference evidence="1" key="1">
    <citation type="submission" date="2018-05" db="EMBL/GenBank/DDBJ databases">
        <authorList>
            <person name="Lanie J.A."/>
            <person name="Ng W.-L."/>
            <person name="Kazmierczak K.M."/>
            <person name="Andrzejewski T.M."/>
            <person name="Davidsen T.M."/>
            <person name="Wayne K.J."/>
            <person name="Tettelin H."/>
            <person name="Glass J.I."/>
            <person name="Rusch D."/>
            <person name="Podicherti R."/>
            <person name="Tsui H.-C.T."/>
            <person name="Winkler M.E."/>
        </authorList>
    </citation>
    <scope>NUCLEOTIDE SEQUENCE</scope>
</reference>
<protein>
    <submittedName>
        <fullName evidence="1">Uncharacterized protein</fullName>
    </submittedName>
</protein>
<dbReference type="AlphaFoldDB" id="A0A382F1A8"/>
<dbReference type="PANTHER" id="PTHR36172">
    <property type="match status" value="1"/>
</dbReference>
<dbReference type="PANTHER" id="PTHR36172:SF1">
    <property type="entry name" value="RESOLVASE-RELATED"/>
    <property type="match status" value="1"/>
</dbReference>